<organism>
    <name type="scientific">Serpula lacrymans var. lacrymans (strain S7.9)</name>
    <name type="common">Dry rot fungus</name>
    <dbReference type="NCBI Taxonomy" id="578457"/>
    <lineage>
        <taxon>Eukaryota</taxon>
        <taxon>Fungi</taxon>
        <taxon>Dikarya</taxon>
        <taxon>Basidiomycota</taxon>
        <taxon>Agaricomycotina</taxon>
        <taxon>Agaricomycetes</taxon>
        <taxon>Agaricomycetidae</taxon>
        <taxon>Boletales</taxon>
        <taxon>Coniophorineae</taxon>
        <taxon>Serpulaceae</taxon>
        <taxon>Serpula</taxon>
    </lineage>
</organism>
<gene>
    <name evidence="1" type="ORF">SERLADRAFT_442433</name>
</gene>
<dbReference type="Proteomes" id="UP000008064">
    <property type="component" value="Unassembled WGS sequence"/>
</dbReference>
<proteinExistence type="predicted"/>
<dbReference type="GeneID" id="18815722"/>
<sequence>MSLKFRFAREHLFQSVMSKCQPSRSSRRCWSSSLELSIKFKEEIWKSSDASLRKPDLKLLSSSKSRRQRFGSHKLGGLRDSKHINHAALKKPYLKPSTDFKEILNLTTKILHNVAGSPVMRAL</sequence>
<protein>
    <submittedName>
        <fullName evidence="1">Uncharacterized protein</fullName>
    </submittedName>
</protein>
<name>F8P9G6_SERL9</name>
<dbReference type="RefSeq" id="XP_007323040.1">
    <property type="nucleotide sequence ID" value="XM_007322978.1"/>
</dbReference>
<dbReference type="AlphaFoldDB" id="F8P9G6"/>
<dbReference type="KEGG" id="sla:SERLADRAFT_442433"/>
<evidence type="ECO:0000313" key="1">
    <source>
        <dbReference type="EMBL" id="EGO20295.1"/>
    </source>
</evidence>
<accession>F8P9G6</accession>
<reference evidence="1" key="1">
    <citation type="submission" date="2011-04" db="EMBL/GenBank/DDBJ databases">
        <title>Evolution of plant cell wall degrading machinery underlies the functional diversity of forest fungi.</title>
        <authorList>
            <consortium name="US DOE Joint Genome Institute (JGI-PGF)"/>
            <person name="Eastwood D.C."/>
            <person name="Floudas D."/>
            <person name="Binder M."/>
            <person name="Majcherczyk A."/>
            <person name="Schneider P."/>
            <person name="Aerts A."/>
            <person name="Asiegbu F.O."/>
            <person name="Baker S.E."/>
            <person name="Barry K."/>
            <person name="Bendiksby M."/>
            <person name="Blumentritt M."/>
            <person name="Coutinho P.M."/>
            <person name="Cullen D."/>
            <person name="Cullen D."/>
            <person name="Gathman A."/>
            <person name="Goodell B."/>
            <person name="Henrissat B."/>
            <person name="Ihrmark K."/>
            <person name="Kauserud H."/>
            <person name="Kohler A."/>
            <person name="LaButti K."/>
            <person name="Lapidus A."/>
            <person name="Lavin J.L."/>
            <person name="Lee Y.-H."/>
            <person name="Lindquist E."/>
            <person name="Lilly W."/>
            <person name="Lucas S."/>
            <person name="Morin E."/>
            <person name="Murat C."/>
            <person name="Oguiza J.A."/>
            <person name="Park J."/>
            <person name="Pisabarro A.G."/>
            <person name="Riley R."/>
            <person name="Rosling A."/>
            <person name="Salamov A."/>
            <person name="Schmidt O."/>
            <person name="Schmutz J."/>
            <person name="Skrede I."/>
            <person name="Stenlid J."/>
            <person name="Wiebenga A."/>
            <person name="Xie X."/>
            <person name="Kues U."/>
            <person name="Hibbett D.S."/>
            <person name="Hoffmeister D."/>
            <person name="Hogberg N."/>
            <person name="Martin F."/>
            <person name="Grigoriev I.V."/>
            <person name="Watkinson S.C."/>
        </authorList>
    </citation>
    <scope>NUCLEOTIDE SEQUENCE</scope>
    <source>
        <strain evidence="1">S7.9</strain>
    </source>
</reference>
<dbReference type="HOGENOM" id="CLU_2016611_0_0_1"/>
<dbReference type="EMBL" id="GL945441">
    <property type="protein sequence ID" value="EGO20295.1"/>
    <property type="molecule type" value="Genomic_DNA"/>
</dbReference>